<dbReference type="GeneTree" id="ENSGT00910000144211"/>
<feature type="domain" description="Large ribosomal subunit protein uL5 N-terminal" evidence="8">
    <location>
        <begin position="10"/>
        <end position="63"/>
    </location>
</feature>
<dbReference type="Pfam" id="PF00281">
    <property type="entry name" value="Ribosomal_L5"/>
    <property type="match status" value="1"/>
</dbReference>
<evidence type="ECO:0000256" key="1">
    <source>
        <dbReference type="ARBA" id="ARBA00008553"/>
    </source>
</evidence>
<dbReference type="AlphaFoldDB" id="A0A8C9JIU8"/>
<evidence type="ECO:0000256" key="2">
    <source>
        <dbReference type="ARBA" id="ARBA00022980"/>
    </source>
</evidence>
<comment type="similarity">
    <text evidence="1 7">Belongs to the universal ribosomal protein uL5 family.</text>
</comment>
<organism evidence="10 11">
    <name type="scientific">Panthera tigris altaica</name>
    <name type="common">Siberian tiger</name>
    <dbReference type="NCBI Taxonomy" id="74533"/>
    <lineage>
        <taxon>Eukaryota</taxon>
        <taxon>Metazoa</taxon>
        <taxon>Chordata</taxon>
        <taxon>Craniata</taxon>
        <taxon>Vertebrata</taxon>
        <taxon>Euteleostomi</taxon>
        <taxon>Mammalia</taxon>
        <taxon>Eutheria</taxon>
        <taxon>Laurasiatheria</taxon>
        <taxon>Carnivora</taxon>
        <taxon>Feliformia</taxon>
        <taxon>Felidae</taxon>
        <taxon>Pantherinae</taxon>
        <taxon>Panthera</taxon>
    </lineage>
</organism>
<sequence>MVQGQDEKDNPLQELCICKLCLNICVGESGERLILVAKVLELFTRQTAVFSKPRCTVRSLGIRRNEKIAEEILEKGLRVRELALRKSNFFSIGNFGFGIQELMSLGIKYDSRIGIYGLDFFVVLSRPGFSCVGAKHRISKEEAVHWFQQKLFLPGINMLMY</sequence>
<dbReference type="InterPro" id="IPR022803">
    <property type="entry name" value="Ribosomal_uL5_dom_sf"/>
</dbReference>
<keyword evidence="3 7" id="KW-0687">Ribonucleoprotein</keyword>
<dbReference type="InterPro" id="IPR031310">
    <property type="entry name" value="Ribosomal_uL5_N"/>
</dbReference>
<proteinExistence type="inferred from homology"/>
<protein>
    <recommendedName>
        <fullName evidence="4">Large ribosomal subunit protein uL5</fullName>
    </recommendedName>
    <alternativeName>
        <fullName evidence="5">60S ribosomal protein L11</fullName>
    </alternativeName>
</protein>
<dbReference type="Proteomes" id="UP000675900">
    <property type="component" value="Unassembled WGS sequence"/>
</dbReference>
<evidence type="ECO:0000256" key="5">
    <source>
        <dbReference type="ARBA" id="ARBA00035322"/>
    </source>
</evidence>
<evidence type="ECO:0000313" key="11">
    <source>
        <dbReference type="Proteomes" id="UP000675900"/>
    </source>
</evidence>
<evidence type="ECO:0000313" key="10">
    <source>
        <dbReference type="Ensembl" id="ENSPTIP00000005427.1"/>
    </source>
</evidence>
<dbReference type="Ensembl" id="ENSPTIT00000009209.1">
    <property type="protein sequence ID" value="ENSPTIP00000005427.1"/>
    <property type="gene ID" value="ENSPTIG00000007650.1"/>
</dbReference>
<dbReference type="GO" id="GO:1990904">
    <property type="term" value="C:ribonucleoprotein complex"/>
    <property type="evidence" value="ECO:0007669"/>
    <property type="project" value="UniProtKB-KW"/>
</dbReference>
<evidence type="ECO:0000256" key="6">
    <source>
        <dbReference type="ARBA" id="ARBA00049997"/>
    </source>
</evidence>
<feature type="domain" description="Large ribosomal subunit protein uL5 C-terminal" evidence="9">
    <location>
        <begin position="68"/>
        <end position="146"/>
    </location>
</feature>
<evidence type="ECO:0000259" key="9">
    <source>
        <dbReference type="Pfam" id="PF00673"/>
    </source>
</evidence>
<reference evidence="10" key="1">
    <citation type="submission" date="2025-08" db="UniProtKB">
        <authorList>
            <consortium name="Ensembl"/>
        </authorList>
    </citation>
    <scope>IDENTIFICATION</scope>
</reference>
<dbReference type="PANTHER" id="PTHR11994">
    <property type="entry name" value="60S RIBOSOMAL PROTEIN L11-RELATED"/>
    <property type="match status" value="1"/>
</dbReference>
<evidence type="ECO:0000256" key="7">
    <source>
        <dbReference type="RuleBase" id="RU003930"/>
    </source>
</evidence>
<reference evidence="10" key="2">
    <citation type="submission" date="2025-09" db="UniProtKB">
        <authorList>
            <consortium name="Ensembl"/>
        </authorList>
    </citation>
    <scope>IDENTIFICATION</scope>
</reference>
<dbReference type="Gene3D" id="3.30.1440.10">
    <property type="match status" value="1"/>
</dbReference>
<dbReference type="GO" id="GO:0003735">
    <property type="term" value="F:structural constituent of ribosome"/>
    <property type="evidence" value="ECO:0007669"/>
    <property type="project" value="InterPro"/>
</dbReference>
<evidence type="ECO:0000256" key="3">
    <source>
        <dbReference type="ARBA" id="ARBA00023274"/>
    </source>
</evidence>
<dbReference type="FunFam" id="3.30.1440.10:FF:000002">
    <property type="entry name" value="60S ribosomal protein L11"/>
    <property type="match status" value="1"/>
</dbReference>
<evidence type="ECO:0000259" key="8">
    <source>
        <dbReference type="Pfam" id="PF00281"/>
    </source>
</evidence>
<keyword evidence="2 7" id="KW-0689">Ribosomal protein</keyword>
<accession>A0A8C9JIU8</accession>
<dbReference type="InterPro" id="IPR002132">
    <property type="entry name" value="Ribosomal_uL5"/>
</dbReference>
<dbReference type="PIRSF" id="PIRSF002161">
    <property type="entry name" value="Ribosomal_L5"/>
    <property type="match status" value="1"/>
</dbReference>
<evidence type="ECO:0000256" key="4">
    <source>
        <dbReference type="ARBA" id="ARBA00035245"/>
    </source>
</evidence>
<dbReference type="GO" id="GO:0006412">
    <property type="term" value="P:translation"/>
    <property type="evidence" value="ECO:0007669"/>
    <property type="project" value="InterPro"/>
</dbReference>
<dbReference type="Pfam" id="PF00673">
    <property type="entry name" value="Ribosomal_L5_C"/>
    <property type="match status" value="1"/>
</dbReference>
<dbReference type="SUPFAM" id="SSF55282">
    <property type="entry name" value="RL5-like"/>
    <property type="match status" value="1"/>
</dbReference>
<keyword evidence="11" id="KW-1185">Reference proteome</keyword>
<dbReference type="GO" id="GO:0005840">
    <property type="term" value="C:ribosome"/>
    <property type="evidence" value="ECO:0007669"/>
    <property type="project" value="UniProtKB-KW"/>
</dbReference>
<comment type="subunit">
    <text evidence="6">Component of the large ribosomal subunit (LSU). Part of the 5S RNP complex, which is a LSU subcomplex composed of the 5S RNA, RPL5 and RPL11. Component of a hexameric 5S RNP precursor complex, composed of 5S RNA, RRS1, RPF2/BXDC1, RPL5, RPL11 and HEATR3; this complex acts as a precursor for ribosome assembly. Interacts with PML. Interacts with MDM2 (via its RanBP2-type zinc finger domain); negatively regulates MDM2-mediated TP53 ubiquitination and degradation. Interacts with NOP53; retains RPL11 into the nucleolus.</text>
</comment>
<name>A0A8C9JIU8_PANTA</name>
<dbReference type="InterPro" id="IPR031309">
    <property type="entry name" value="Ribosomal_uL5_C"/>
</dbReference>